<comment type="caution">
    <text evidence="6">The sequence shown here is derived from an EMBL/GenBank/DDBJ whole genome shotgun (WGS) entry which is preliminary data.</text>
</comment>
<evidence type="ECO:0000313" key="7">
    <source>
        <dbReference type="Proteomes" id="UP000720189"/>
    </source>
</evidence>
<keyword evidence="7" id="KW-1185">Reference proteome</keyword>
<sequence length="464" mass="51791">MYKSFKLGFFKIPCYASAGFQVTFVAFASFLCPGMFSAINGLGGGGMVNAHDINNANTILNSVFAVVGFFAGSVVNRIGLRMTLALGGFGYPVFVASLLVYNHTQNVGFLMFASALLGFTAALFWTAQGAVMISYPAEEDKGHAISLFWAIFSMGAVLGGLIPLGQNIHSSSGSVNDGTYIGFIVLTTCGFVLAEFLCNPKFVVRKDGSRVIAMKNPTWKSEITGLWQTLKTDWYTVLLFPMFLVSNWFYTYHFQGVNLPMFNIRTRALNNVLYFSAQIIGAWIFGFLLDIKMFRRPTRARVVGNLLFVLTMGIWAGGYEFQKTYTREKMEEYPELKLDWSDSGYIGPMFLYIFYGMYDSACQGYCYWMMGAMTNNSRKLANFTGFYKGMQPTGAAIAPQLDVKRVSYMGQLYTCWGLLAFSLILASPVIWIKVTEHSDLEKDLRFSDETMEEVVAEPLEAVNH</sequence>
<feature type="transmembrane region" description="Helical" evidence="5">
    <location>
        <begin position="56"/>
        <end position="75"/>
    </location>
</feature>
<dbReference type="SUPFAM" id="SSF103473">
    <property type="entry name" value="MFS general substrate transporter"/>
    <property type="match status" value="1"/>
</dbReference>
<feature type="transmembrane region" description="Helical" evidence="5">
    <location>
        <begin position="107"/>
        <end position="126"/>
    </location>
</feature>
<dbReference type="OrthoDB" id="196103at2759"/>
<dbReference type="GeneID" id="70226873"/>
<feature type="transmembrane region" description="Helical" evidence="5">
    <location>
        <begin position="178"/>
        <end position="198"/>
    </location>
</feature>
<dbReference type="RefSeq" id="XP_046040839.1">
    <property type="nucleotide sequence ID" value="XM_046196919.1"/>
</dbReference>
<keyword evidence="3 5" id="KW-1133">Transmembrane helix</keyword>
<dbReference type="EMBL" id="JAGMUX010000042">
    <property type="protein sequence ID" value="KAH7204859.1"/>
    <property type="molecule type" value="Genomic_DNA"/>
</dbReference>
<evidence type="ECO:0000313" key="6">
    <source>
        <dbReference type="EMBL" id="KAH7204859.1"/>
    </source>
</evidence>
<dbReference type="PANTHER" id="PTHR23294:SF54">
    <property type="entry name" value="DUF895 DOMAIN MEMBRANE PROTEIN (AFU_ORTHOLOGUE AFUA_8G04110)"/>
    <property type="match status" value="1"/>
</dbReference>
<feature type="transmembrane region" description="Helical" evidence="5">
    <location>
        <begin position="303"/>
        <end position="321"/>
    </location>
</feature>
<gene>
    <name evidence="6" type="ORF">BKA55DRAFT_629226</name>
</gene>
<dbReference type="Gene3D" id="1.20.1250.20">
    <property type="entry name" value="MFS general substrate transporter like domains"/>
    <property type="match status" value="1"/>
</dbReference>
<keyword evidence="4 5" id="KW-0472">Membrane</keyword>
<proteinExistence type="predicted"/>
<feature type="transmembrane region" description="Helical" evidence="5">
    <location>
        <begin position="234"/>
        <end position="252"/>
    </location>
</feature>
<evidence type="ECO:0000256" key="3">
    <source>
        <dbReference type="ARBA" id="ARBA00022989"/>
    </source>
</evidence>
<comment type="subcellular location">
    <subcellularLocation>
        <location evidence="1">Membrane</location>
        <topology evidence="1">Multi-pass membrane protein</topology>
    </subcellularLocation>
</comment>
<dbReference type="GO" id="GO:0016020">
    <property type="term" value="C:membrane"/>
    <property type="evidence" value="ECO:0007669"/>
    <property type="project" value="UniProtKB-SubCell"/>
</dbReference>
<name>A0A9P9FU15_FUSRE</name>
<dbReference type="InterPro" id="IPR036259">
    <property type="entry name" value="MFS_trans_sf"/>
</dbReference>
<organism evidence="6 7">
    <name type="scientific">Fusarium redolens</name>
    <dbReference type="NCBI Taxonomy" id="48865"/>
    <lineage>
        <taxon>Eukaryota</taxon>
        <taxon>Fungi</taxon>
        <taxon>Dikarya</taxon>
        <taxon>Ascomycota</taxon>
        <taxon>Pezizomycotina</taxon>
        <taxon>Sordariomycetes</taxon>
        <taxon>Hypocreomycetidae</taxon>
        <taxon>Hypocreales</taxon>
        <taxon>Nectriaceae</taxon>
        <taxon>Fusarium</taxon>
        <taxon>Fusarium redolens species complex</taxon>
    </lineage>
</organism>
<evidence type="ECO:0000256" key="2">
    <source>
        <dbReference type="ARBA" id="ARBA00022692"/>
    </source>
</evidence>
<keyword evidence="2 5" id="KW-0812">Transmembrane</keyword>
<dbReference type="Proteomes" id="UP000720189">
    <property type="component" value="Unassembled WGS sequence"/>
</dbReference>
<feature type="transmembrane region" description="Helical" evidence="5">
    <location>
        <begin position="12"/>
        <end position="36"/>
    </location>
</feature>
<evidence type="ECO:0000256" key="4">
    <source>
        <dbReference type="ARBA" id="ARBA00023136"/>
    </source>
</evidence>
<evidence type="ECO:0000256" key="5">
    <source>
        <dbReference type="SAM" id="Phobius"/>
    </source>
</evidence>
<dbReference type="PANTHER" id="PTHR23294">
    <property type="entry name" value="ET TRANSLATION PRODUCT-RELATED"/>
    <property type="match status" value="1"/>
</dbReference>
<feature type="transmembrane region" description="Helical" evidence="5">
    <location>
        <begin position="272"/>
        <end position="291"/>
    </location>
</feature>
<feature type="transmembrane region" description="Helical" evidence="5">
    <location>
        <begin position="412"/>
        <end position="432"/>
    </location>
</feature>
<feature type="transmembrane region" description="Helical" evidence="5">
    <location>
        <begin position="82"/>
        <end position="101"/>
    </location>
</feature>
<protein>
    <submittedName>
        <fullName evidence="6">Major facilitator superfamily domain-containing protein</fullName>
    </submittedName>
</protein>
<feature type="transmembrane region" description="Helical" evidence="5">
    <location>
        <begin position="349"/>
        <end position="370"/>
    </location>
</feature>
<accession>A0A9P9FU15</accession>
<dbReference type="InterPro" id="IPR010291">
    <property type="entry name" value="Ion_channel_UNC-93"/>
</dbReference>
<reference evidence="6" key="1">
    <citation type="journal article" date="2021" name="Nat. Commun.">
        <title>Genetic determinants of endophytism in the Arabidopsis root mycobiome.</title>
        <authorList>
            <person name="Mesny F."/>
            <person name="Miyauchi S."/>
            <person name="Thiergart T."/>
            <person name="Pickel B."/>
            <person name="Atanasova L."/>
            <person name="Karlsson M."/>
            <person name="Huettel B."/>
            <person name="Barry K.W."/>
            <person name="Haridas S."/>
            <person name="Chen C."/>
            <person name="Bauer D."/>
            <person name="Andreopoulos W."/>
            <person name="Pangilinan J."/>
            <person name="LaButti K."/>
            <person name="Riley R."/>
            <person name="Lipzen A."/>
            <person name="Clum A."/>
            <person name="Drula E."/>
            <person name="Henrissat B."/>
            <person name="Kohler A."/>
            <person name="Grigoriev I.V."/>
            <person name="Martin F.M."/>
            <person name="Hacquard S."/>
        </authorList>
    </citation>
    <scope>NUCLEOTIDE SEQUENCE</scope>
    <source>
        <strain evidence="6">MPI-CAGE-AT-0023</strain>
    </source>
</reference>
<evidence type="ECO:0000256" key="1">
    <source>
        <dbReference type="ARBA" id="ARBA00004141"/>
    </source>
</evidence>
<feature type="transmembrane region" description="Helical" evidence="5">
    <location>
        <begin position="147"/>
        <end position="166"/>
    </location>
</feature>
<dbReference type="AlphaFoldDB" id="A0A9P9FU15"/>
<dbReference type="InterPro" id="IPR051617">
    <property type="entry name" value="UNC-93-like_regulator"/>
</dbReference>
<dbReference type="Pfam" id="PF05978">
    <property type="entry name" value="UNC-93"/>
    <property type="match status" value="1"/>
</dbReference>